<gene>
    <name evidence="8" type="ORF">DSM5745_08721</name>
</gene>
<dbReference type="Gene3D" id="4.10.240.10">
    <property type="entry name" value="Zn(2)-C6 fungal-type DNA-binding domain"/>
    <property type="match status" value="1"/>
</dbReference>
<dbReference type="CDD" id="cd00067">
    <property type="entry name" value="GAL4"/>
    <property type="match status" value="1"/>
</dbReference>
<dbReference type="AlphaFoldDB" id="A0A3D8R4V2"/>
<keyword evidence="3" id="KW-0238">DNA-binding</keyword>
<dbReference type="PROSITE" id="PS50048">
    <property type="entry name" value="ZN2_CY6_FUNGAL_2"/>
    <property type="match status" value="1"/>
</dbReference>
<dbReference type="PANTHER" id="PTHR47256:SF1">
    <property type="entry name" value="ZN(II)2CYS6 TRANSCRIPTION FACTOR (EUROFUNG)"/>
    <property type="match status" value="1"/>
</dbReference>
<dbReference type="SMART" id="SM00066">
    <property type="entry name" value="GAL4"/>
    <property type="match status" value="1"/>
</dbReference>
<keyword evidence="4" id="KW-0804">Transcription</keyword>
<dbReference type="Pfam" id="PF00172">
    <property type="entry name" value="Zn_clus"/>
    <property type="match status" value="1"/>
</dbReference>
<keyword evidence="1" id="KW-0479">Metal-binding</keyword>
<evidence type="ECO:0000256" key="3">
    <source>
        <dbReference type="ARBA" id="ARBA00023125"/>
    </source>
</evidence>
<comment type="caution">
    <text evidence="8">The sequence shown here is derived from an EMBL/GenBank/DDBJ whole genome shotgun (WGS) entry which is preliminary data.</text>
</comment>
<keyword evidence="2" id="KW-0805">Transcription regulation</keyword>
<proteinExistence type="predicted"/>
<evidence type="ECO:0000256" key="4">
    <source>
        <dbReference type="ARBA" id="ARBA00023163"/>
    </source>
</evidence>
<name>A0A3D8R4V2_9EURO</name>
<dbReference type="InterPro" id="IPR053187">
    <property type="entry name" value="Notoamide_regulator"/>
</dbReference>
<dbReference type="PROSITE" id="PS00463">
    <property type="entry name" value="ZN2_CY6_FUNGAL_1"/>
    <property type="match status" value="1"/>
</dbReference>
<dbReference type="GO" id="GO:0006351">
    <property type="term" value="P:DNA-templated transcription"/>
    <property type="evidence" value="ECO:0007669"/>
    <property type="project" value="InterPro"/>
</dbReference>
<keyword evidence="5" id="KW-0539">Nucleus</keyword>
<protein>
    <submittedName>
        <fullName evidence="8">Putative Zn(II)2Cys6 transcription factor</fullName>
    </submittedName>
</protein>
<keyword evidence="9" id="KW-1185">Reference proteome</keyword>
<sequence>MPTSKSRPLVPVASDATPQDAQRRRKNVGTACTACKARKLKCTGAPPCTNCLKSRVECTLDESADKRRRGVLKRKIDELGDKEDLLVRLLEFFRERSQRSTIPLLNLIRNHASPAEIRFYIDHELPRSNITQIPELLEMYGDNGHRNLAEMLSNRRILDVRKPSDVPRFSVPARPWTSIVDDDDLVSRLISLWFTWAHPIVNFIDRDLFIRDMQSGSLSASYCSPFLVNIILSDACAYSSYSAYGLPDNLFSLRTNFYAEAKRLFEKEEGRISLPTLQGLEVLWMCASITGRDRQAWIIGGQLLYSLRELLAPSNILSPSDPDSACMAKTLNHTNWGIFNLAIVHGLLVKKAPEVAPPCHPPASVRHQCENQISYSHPIQSKNVDAHTLCLFNALCDLNRVAYKLGPALFSPMPPRFNLEFDNEKLNTLQFLSKWPDQLPGCLQESNVNIPHVLSLHMHYHTIMTAVYGLFRGQPVYMPNPSTLSPSIREAIRSPAHALSGCLSSARKIAQLTLVHRSNWGSDRMTGINVPYIMAALFSLVEGLDYPVNRDAFISLVVAAGAFSRRWPCTKGYLRNLQSTAQQRKITLPAETGPFFLDLEQF</sequence>
<dbReference type="SUPFAM" id="SSF57701">
    <property type="entry name" value="Zn2/Cys6 DNA-binding domain"/>
    <property type="match status" value="1"/>
</dbReference>
<evidence type="ECO:0000313" key="8">
    <source>
        <dbReference type="EMBL" id="RDW68961.1"/>
    </source>
</evidence>
<dbReference type="GO" id="GO:0000981">
    <property type="term" value="F:DNA-binding transcription factor activity, RNA polymerase II-specific"/>
    <property type="evidence" value="ECO:0007669"/>
    <property type="project" value="InterPro"/>
</dbReference>
<dbReference type="Proteomes" id="UP000256690">
    <property type="component" value="Unassembled WGS sequence"/>
</dbReference>
<dbReference type="RefSeq" id="XP_026600750.1">
    <property type="nucleotide sequence ID" value="XM_026750737.1"/>
</dbReference>
<reference evidence="8 9" key="1">
    <citation type="journal article" date="2018" name="IMA Fungus">
        <title>IMA Genome-F 9: Draft genome sequence of Annulohypoxylon stygium, Aspergillus mulundensis, Berkeleyomyces basicola (syn. Thielaviopsis basicola), Ceratocystis smalleyi, two Cercospora beticola strains, Coleophoma cylindrospora, Fusarium fracticaudum, Phialophora cf. hyalina, and Morchella septimelata.</title>
        <authorList>
            <person name="Wingfield B.D."/>
            <person name="Bills G.F."/>
            <person name="Dong Y."/>
            <person name="Huang W."/>
            <person name="Nel W.J."/>
            <person name="Swalarsk-Parry B.S."/>
            <person name="Vaghefi N."/>
            <person name="Wilken P.M."/>
            <person name="An Z."/>
            <person name="de Beer Z.W."/>
            <person name="De Vos L."/>
            <person name="Chen L."/>
            <person name="Duong T.A."/>
            <person name="Gao Y."/>
            <person name="Hammerbacher A."/>
            <person name="Kikkert J.R."/>
            <person name="Li Y."/>
            <person name="Li H."/>
            <person name="Li K."/>
            <person name="Li Q."/>
            <person name="Liu X."/>
            <person name="Ma X."/>
            <person name="Naidoo K."/>
            <person name="Pethybridge S.J."/>
            <person name="Sun J."/>
            <person name="Steenkamp E.T."/>
            <person name="van der Nest M.A."/>
            <person name="van Wyk S."/>
            <person name="Wingfield M.J."/>
            <person name="Xiong C."/>
            <person name="Yue Q."/>
            <person name="Zhang X."/>
        </authorList>
    </citation>
    <scope>NUCLEOTIDE SEQUENCE [LARGE SCALE GENOMIC DNA]</scope>
    <source>
        <strain evidence="8 9">DSM 5745</strain>
    </source>
</reference>
<feature type="domain" description="Zn(2)-C6 fungal-type" evidence="7">
    <location>
        <begin position="31"/>
        <end position="60"/>
    </location>
</feature>
<dbReference type="InterPro" id="IPR036864">
    <property type="entry name" value="Zn2-C6_fun-type_DNA-bd_sf"/>
</dbReference>
<organism evidence="8 9">
    <name type="scientific">Aspergillus mulundensis</name>
    <dbReference type="NCBI Taxonomy" id="1810919"/>
    <lineage>
        <taxon>Eukaryota</taxon>
        <taxon>Fungi</taxon>
        <taxon>Dikarya</taxon>
        <taxon>Ascomycota</taxon>
        <taxon>Pezizomycotina</taxon>
        <taxon>Eurotiomycetes</taxon>
        <taxon>Eurotiomycetidae</taxon>
        <taxon>Eurotiales</taxon>
        <taxon>Aspergillaceae</taxon>
        <taxon>Aspergillus</taxon>
        <taxon>Aspergillus subgen. Nidulantes</taxon>
    </lineage>
</organism>
<dbReference type="Pfam" id="PF04082">
    <property type="entry name" value="Fungal_trans"/>
    <property type="match status" value="1"/>
</dbReference>
<evidence type="ECO:0000256" key="1">
    <source>
        <dbReference type="ARBA" id="ARBA00022723"/>
    </source>
</evidence>
<dbReference type="STRING" id="1810919.A0A3D8R4V2"/>
<dbReference type="OrthoDB" id="2593732at2759"/>
<evidence type="ECO:0000256" key="6">
    <source>
        <dbReference type="SAM" id="MobiDB-lite"/>
    </source>
</evidence>
<dbReference type="PANTHER" id="PTHR47256">
    <property type="entry name" value="ZN(II)2CYS6 TRANSCRIPTION FACTOR (EUROFUNG)-RELATED"/>
    <property type="match status" value="1"/>
</dbReference>
<dbReference type="GO" id="GO:0008270">
    <property type="term" value="F:zinc ion binding"/>
    <property type="evidence" value="ECO:0007669"/>
    <property type="project" value="InterPro"/>
</dbReference>
<dbReference type="GO" id="GO:0003677">
    <property type="term" value="F:DNA binding"/>
    <property type="evidence" value="ECO:0007669"/>
    <property type="project" value="UniProtKB-KW"/>
</dbReference>
<dbReference type="InterPro" id="IPR001138">
    <property type="entry name" value="Zn2Cys6_DnaBD"/>
</dbReference>
<dbReference type="GeneID" id="38119091"/>
<evidence type="ECO:0000256" key="5">
    <source>
        <dbReference type="ARBA" id="ARBA00023242"/>
    </source>
</evidence>
<evidence type="ECO:0000259" key="7">
    <source>
        <dbReference type="PROSITE" id="PS50048"/>
    </source>
</evidence>
<evidence type="ECO:0000256" key="2">
    <source>
        <dbReference type="ARBA" id="ARBA00023015"/>
    </source>
</evidence>
<dbReference type="CDD" id="cd12148">
    <property type="entry name" value="fungal_TF_MHR"/>
    <property type="match status" value="1"/>
</dbReference>
<dbReference type="InterPro" id="IPR007219">
    <property type="entry name" value="XnlR_reg_dom"/>
</dbReference>
<dbReference type="EMBL" id="PVWQ01000011">
    <property type="protein sequence ID" value="RDW68961.1"/>
    <property type="molecule type" value="Genomic_DNA"/>
</dbReference>
<accession>A0A3D8R4V2</accession>
<feature type="region of interest" description="Disordered" evidence="6">
    <location>
        <begin position="1"/>
        <end position="25"/>
    </location>
</feature>
<evidence type="ECO:0000313" key="9">
    <source>
        <dbReference type="Proteomes" id="UP000256690"/>
    </source>
</evidence>